<sequence>MLASSSSSGSLWLWQLWCHSMQLLLHLVILAAIVSSRSSLHRHHDLAILLAISSLLFLDLKLVRNFCHASWFCNSFHEAAALRNHVSARKRRRIQQHLRPFQMFRRRFTITLDRHLHV</sequence>
<proteinExistence type="predicted"/>
<accession>A0ACC2D6K6</accession>
<gene>
    <name evidence="1" type="ORF">O6H91_07G075000</name>
</gene>
<evidence type="ECO:0000313" key="2">
    <source>
        <dbReference type="Proteomes" id="UP001162992"/>
    </source>
</evidence>
<organism evidence="1 2">
    <name type="scientific">Diphasiastrum complanatum</name>
    <name type="common">Issler's clubmoss</name>
    <name type="synonym">Lycopodium complanatum</name>
    <dbReference type="NCBI Taxonomy" id="34168"/>
    <lineage>
        <taxon>Eukaryota</taxon>
        <taxon>Viridiplantae</taxon>
        <taxon>Streptophyta</taxon>
        <taxon>Embryophyta</taxon>
        <taxon>Tracheophyta</taxon>
        <taxon>Lycopodiopsida</taxon>
        <taxon>Lycopodiales</taxon>
        <taxon>Lycopodiaceae</taxon>
        <taxon>Lycopodioideae</taxon>
        <taxon>Diphasiastrum</taxon>
    </lineage>
</organism>
<comment type="caution">
    <text evidence="1">The sequence shown here is derived from an EMBL/GenBank/DDBJ whole genome shotgun (WGS) entry which is preliminary data.</text>
</comment>
<dbReference type="EMBL" id="CM055098">
    <property type="protein sequence ID" value="KAJ7549916.1"/>
    <property type="molecule type" value="Genomic_DNA"/>
</dbReference>
<protein>
    <submittedName>
        <fullName evidence="1">Uncharacterized protein</fullName>
    </submittedName>
</protein>
<keyword evidence="2" id="KW-1185">Reference proteome</keyword>
<name>A0ACC2D6K6_DIPCM</name>
<reference evidence="2" key="1">
    <citation type="journal article" date="2024" name="Proc. Natl. Acad. Sci. U.S.A.">
        <title>Extraordinary preservation of gene collinearity over three hundred million years revealed in homosporous lycophytes.</title>
        <authorList>
            <person name="Li C."/>
            <person name="Wickell D."/>
            <person name="Kuo L.Y."/>
            <person name="Chen X."/>
            <person name="Nie B."/>
            <person name="Liao X."/>
            <person name="Peng D."/>
            <person name="Ji J."/>
            <person name="Jenkins J."/>
            <person name="Williams M."/>
            <person name="Shu S."/>
            <person name="Plott C."/>
            <person name="Barry K."/>
            <person name="Rajasekar S."/>
            <person name="Grimwood J."/>
            <person name="Han X."/>
            <person name="Sun S."/>
            <person name="Hou Z."/>
            <person name="He W."/>
            <person name="Dai G."/>
            <person name="Sun C."/>
            <person name="Schmutz J."/>
            <person name="Leebens-Mack J.H."/>
            <person name="Li F.W."/>
            <person name="Wang L."/>
        </authorList>
    </citation>
    <scope>NUCLEOTIDE SEQUENCE [LARGE SCALE GENOMIC DNA]</scope>
    <source>
        <strain evidence="2">cv. PW_Plant_1</strain>
    </source>
</reference>
<dbReference type="Proteomes" id="UP001162992">
    <property type="component" value="Chromosome 7"/>
</dbReference>
<evidence type="ECO:0000313" key="1">
    <source>
        <dbReference type="EMBL" id="KAJ7549916.1"/>
    </source>
</evidence>